<proteinExistence type="predicted"/>
<reference evidence="11" key="1">
    <citation type="submission" date="2020-09" db="EMBL/GenBank/DDBJ databases">
        <title>Leviviricetes taxonomy.</title>
        <authorList>
            <person name="Stockdale S.R."/>
            <person name="Callanan J."/>
            <person name="Adriaenssens E.M."/>
            <person name="Kuhn J.H."/>
            <person name="Rumnieks J."/>
            <person name="Shkoporov A."/>
            <person name="Draper L.A."/>
            <person name="Ross P."/>
            <person name="Hill C."/>
        </authorList>
    </citation>
    <scope>NUCLEOTIDE SEQUENCE</scope>
</reference>
<keyword evidence="4" id="KW-0548">Nucleotidyltransferase</keyword>
<accession>A0A8S5L0Q0</accession>
<keyword evidence="6" id="KW-0693">Viral RNA replication</keyword>
<evidence type="ECO:0000313" key="11">
    <source>
        <dbReference type="EMBL" id="DAD51027.1"/>
    </source>
</evidence>
<dbReference type="GO" id="GO:0003968">
    <property type="term" value="F:RNA-directed RNA polymerase activity"/>
    <property type="evidence" value="ECO:0007669"/>
    <property type="project" value="UniProtKB-KW"/>
</dbReference>
<evidence type="ECO:0000256" key="1">
    <source>
        <dbReference type="ARBA" id="ARBA00012494"/>
    </source>
</evidence>
<protein>
    <recommendedName>
        <fullName evidence="1">RNA-directed RNA polymerase</fullName>
        <ecNumber evidence="1">2.7.7.48</ecNumber>
    </recommendedName>
    <alternativeName>
        <fullName evidence="7">RNA replicase beta chain</fullName>
    </alternativeName>
</protein>
<dbReference type="EMBL" id="BK013696">
    <property type="protein sequence ID" value="DAD51027.1"/>
    <property type="molecule type" value="Genomic_RNA"/>
</dbReference>
<feature type="binding site" evidence="9">
    <location>
        <position position="360"/>
    </location>
    <ligand>
        <name>Mg(2+)</name>
        <dbReference type="ChEBI" id="CHEBI:18420"/>
        <label>2</label>
    </ligand>
</feature>
<dbReference type="Pfam" id="PF03431">
    <property type="entry name" value="RNA_replicase_B"/>
    <property type="match status" value="1"/>
</dbReference>
<comment type="cofactor">
    <cofactor evidence="9">
        <name>Mg(2+)</name>
        <dbReference type="ChEBI" id="CHEBI:18420"/>
    </cofactor>
    <text evidence="9">Binds 2 Mg(2+) per subunit.</text>
</comment>
<evidence type="ECO:0000256" key="2">
    <source>
        <dbReference type="ARBA" id="ARBA00022484"/>
    </source>
</evidence>
<feature type="binding site" evidence="9">
    <location>
        <position position="359"/>
    </location>
    <ligand>
        <name>Mg(2+)</name>
        <dbReference type="ChEBI" id="CHEBI:18420"/>
        <label>2</label>
    </ligand>
</feature>
<evidence type="ECO:0000256" key="8">
    <source>
        <dbReference type="ARBA" id="ARBA00048744"/>
    </source>
</evidence>
<evidence type="ECO:0000256" key="5">
    <source>
        <dbReference type="ARBA" id="ARBA00022741"/>
    </source>
</evidence>
<evidence type="ECO:0000256" key="4">
    <source>
        <dbReference type="ARBA" id="ARBA00022695"/>
    </source>
</evidence>
<dbReference type="InterPro" id="IPR043502">
    <property type="entry name" value="DNA/RNA_pol_sf"/>
</dbReference>
<feature type="domain" description="RdRp catalytic" evidence="10">
    <location>
        <begin position="261"/>
        <end position="391"/>
    </location>
</feature>
<name>A0A8S5L0Q0_9VIRU</name>
<dbReference type="GeneID" id="80398040"/>
<sequence>MFNSTYLESIALLCEGLGTDVSKKASELIRSDRHLELLQLEISFLDYDINEVERFRNDYLAIEILSKYKGLNVSIDRKQVALDSFAAAELVCKATNDRLTTFSSPEWARWAPVISLAQRKIEGCIGTRPKMAKLLDRFRWGKGSTFSVKGEAVRLDYKLREKQISVTPGALPYLRAAMATDYAWLRARGLNAEGPVSLLQRTDFQIVRGSRGITVPKNAKTDRFIAAEPSGNVFLQLGVGNLLRRCLHRVGVNLDDQRENQDLAKVALDHGLATVDLKAASDTIAWELVWLLLPLPWAECLAALRSNEMLIGGKWHTLEKFSSMGNGFTFELESLIFWALTEALLQYRSEAGIVSVYGDDIICPSSLVPELIQLFTYVGFTTNAKKSHYRGYFRESCGKHYFGGKDVTPIYQKEIPEQGDKSTLYSCRNRLFYHALDRCSLGKTGVALADRSFRKAVKKLDGSIEQLGDIDYCPIVLHSEWHGFFRNNDIKLDWEFNPIFDFGLAVDERRIPERCGGFRGNVFRYRGWNEAWVYKGLQWKSTKFPGKHDALLAISLRYGASVVFDGHVTRRDVGRHAVAKHVFPKPGNLQWI</sequence>
<keyword evidence="2 11" id="KW-0696">RNA-directed RNA polymerase</keyword>
<organism evidence="11 12">
    <name type="scientific">ssRNA phage SRR6960551_8</name>
    <dbReference type="NCBI Taxonomy" id="2786559"/>
    <lineage>
        <taxon>Viruses</taxon>
        <taxon>Riboviria</taxon>
        <taxon>Orthornavirae</taxon>
        <taxon>Lenarviricota</taxon>
        <taxon>Leviviricetes</taxon>
        <taxon>Norzivirales</taxon>
        <taxon>Fiersviridae</taxon>
        <taxon>Upborqevirus</taxon>
        <taxon>Upborqevirus asiovicinum</taxon>
        <taxon>Boloprevirus asiovicinum</taxon>
    </lineage>
</organism>
<evidence type="ECO:0000259" key="10">
    <source>
        <dbReference type="PROSITE" id="PS50522"/>
    </source>
</evidence>
<dbReference type="GO" id="GO:0000166">
    <property type="term" value="F:nucleotide binding"/>
    <property type="evidence" value="ECO:0007669"/>
    <property type="project" value="UniProtKB-KW"/>
</dbReference>
<dbReference type="EC" id="2.7.7.48" evidence="1"/>
<keyword evidence="5" id="KW-0547">Nucleotide-binding</keyword>
<keyword evidence="9" id="KW-0479">Metal-binding</keyword>
<dbReference type="GO" id="GO:0046872">
    <property type="term" value="F:metal ion binding"/>
    <property type="evidence" value="ECO:0007669"/>
    <property type="project" value="UniProtKB-KW"/>
</dbReference>
<evidence type="ECO:0000256" key="3">
    <source>
        <dbReference type="ARBA" id="ARBA00022679"/>
    </source>
</evidence>
<dbReference type="SUPFAM" id="SSF56672">
    <property type="entry name" value="DNA/RNA polymerases"/>
    <property type="match status" value="1"/>
</dbReference>
<dbReference type="KEGG" id="vg:80398040"/>
<evidence type="ECO:0000313" key="12">
    <source>
        <dbReference type="Proteomes" id="UP000679879"/>
    </source>
</evidence>
<evidence type="ECO:0000256" key="7">
    <source>
        <dbReference type="ARBA" id="ARBA00030248"/>
    </source>
</evidence>
<keyword evidence="3" id="KW-0808">Transferase</keyword>
<dbReference type="PROSITE" id="PS50522">
    <property type="entry name" value="RDRP_PHAGE"/>
    <property type="match status" value="1"/>
</dbReference>
<dbReference type="RefSeq" id="YP_010769117.1">
    <property type="nucleotide sequence ID" value="NC_073882.1"/>
</dbReference>
<dbReference type="InterPro" id="IPR007096">
    <property type="entry name" value="RNA-dir_Rpol_cat_phage"/>
</dbReference>
<evidence type="ECO:0000256" key="9">
    <source>
        <dbReference type="PIRSR" id="PIRSR605093-1"/>
    </source>
</evidence>
<keyword evidence="9" id="KW-0460">Magnesium</keyword>
<feature type="binding site" evidence="9">
    <location>
        <position position="276"/>
    </location>
    <ligand>
        <name>Mg(2+)</name>
        <dbReference type="ChEBI" id="CHEBI:18420"/>
        <label>2</label>
    </ligand>
</feature>
<dbReference type="GO" id="GO:0039694">
    <property type="term" value="P:viral RNA genome replication"/>
    <property type="evidence" value="ECO:0007669"/>
    <property type="project" value="InterPro"/>
</dbReference>
<gene>
    <name evidence="11" type="primary">SRR6960551_8_3</name>
</gene>
<dbReference type="Proteomes" id="UP000679879">
    <property type="component" value="Segment"/>
</dbReference>
<dbReference type="InterPro" id="IPR005093">
    <property type="entry name" value="RNArep_beta"/>
</dbReference>
<evidence type="ECO:0000256" key="6">
    <source>
        <dbReference type="ARBA" id="ARBA00022953"/>
    </source>
</evidence>
<keyword evidence="12" id="KW-1185">Reference proteome</keyword>
<comment type="catalytic activity">
    <reaction evidence="8">
        <text>RNA(n) + a ribonucleoside 5'-triphosphate = RNA(n+1) + diphosphate</text>
        <dbReference type="Rhea" id="RHEA:21248"/>
        <dbReference type="Rhea" id="RHEA-COMP:14527"/>
        <dbReference type="Rhea" id="RHEA-COMP:17342"/>
        <dbReference type="ChEBI" id="CHEBI:33019"/>
        <dbReference type="ChEBI" id="CHEBI:61557"/>
        <dbReference type="ChEBI" id="CHEBI:140395"/>
        <dbReference type="EC" id="2.7.7.48"/>
    </reaction>
</comment>